<reference evidence="2 3" key="1">
    <citation type="submission" date="2023-03" db="EMBL/GenBank/DDBJ databases">
        <title>Bacillus Genome Sequencing.</title>
        <authorList>
            <person name="Dunlap C."/>
        </authorList>
    </citation>
    <scope>NUCLEOTIDE SEQUENCE [LARGE SCALE GENOMIC DNA]</scope>
    <source>
        <strain evidence="2 3">BD-525</strain>
    </source>
</reference>
<dbReference type="Proteomes" id="UP001344632">
    <property type="component" value="Unassembled WGS sequence"/>
</dbReference>
<comment type="caution">
    <text evidence="2">The sequence shown here is derived from an EMBL/GenBank/DDBJ whole genome shotgun (WGS) entry which is preliminary data.</text>
</comment>
<sequence length="258" mass="29754">MDSAVFRNLVRHEFRGKGSWKKQTRSRVSKSWWLAYCMIIFIALIGTATYFAVNNTLQVNSIWYVTMGFPYMVFFWGYGSVKREWENDTYGWWLTMPYSRTKLVMAKWLGIWLKLLAGIVIVFVVLSAYVLILSLVLPNYSLATVGSFMITGIDWLTLVAGFSPLIIALGILTSIIQNSTLRPLSPVVWIVFMSGLSLIFQLPDVVIPENMIQQEATHFEAEWFPYSWNLPLIMGLSWIVTYVVLRFTAYLLEKKLDL</sequence>
<feature type="transmembrane region" description="Helical" evidence="1">
    <location>
        <begin position="232"/>
        <end position="252"/>
    </location>
</feature>
<protein>
    <submittedName>
        <fullName evidence="2">ABC transporter permease subunit</fullName>
    </submittedName>
</protein>
<keyword evidence="3" id="KW-1185">Reference proteome</keyword>
<keyword evidence="1" id="KW-1133">Transmembrane helix</keyword>
<dbReference type="EMBL" id="JARLKZ010000008">
    <property type="protein sequence ID" value="MEC0240862.1"/>
    <property type="molecule type" value="Genomic_DNA"/>
</dbReference>
<accession>A0ABU6GRS8</accession>
<feature type="transmembrane region" description="Helical" evidence="1">
    <location>
        <begin position="184"/>
        <end position="202"/>
    </location>
</feature>
<organism evidence="2 3">
    <name type="scientific">Paenibacillus dokdonensis</name>
    <dbReference type="NCBI Taxonomy" id="2567944"/>
    <lineage>
        <taxon>Bacteria</taxon>
        <taxon>Bacillati</taxon>
        <taxon>Bacillota</taxon>
        <taxon>Bacilli</taxon>
        <taxon>Bacillales</taxon>
        <taxon>Paenibacillaceae</taxon>
        <taxon>Paenibacillus</taxon>
    </lineage>
</organism>
<dbReference type="RefSeq" id="WP_326088608.1">
    <property type="nucleotide sequence ID" value="NZ_JARLKZ010000008.1"/>
</dbReference>
<feature type="transmembrane region" description="Helical" evidence="1">
    <location>
        <begin position="59"/>
        <end position="78"/>
    </location>
</feature>
<evidence type="ECO:0000313" key="2">
    <source>
        <dbReference type="EMBL" id="MEC0240862.1"/>
    </source>
</evidence>
<evidence type="ECO:0000313" key="3">
    <source>
        <dbReference type="Proteomes" id="UP001344632"/>
    </source>
</evidence>
<feature type="transmembrane region" description="Helical" evidence="1">
    <location>
        <begin position="31"/>
        <end position="53"/>
    </location>
</feature>
<feature type="transmembrane region" description="Helical" evidence="1">
    <location>
        <begin position="148"/>
        <end position="172"/>
    </location>
</feature>
<dbReference type="Pfam" id="PF12679">
    <property type="entry name" value="ABC2_membrane_2"/>
    <property type="match status" value="1"/>
</dbReference>
<keyword evidence="1" id="KW-0812">Transmembrane</keyword>
<evidence type="ECO:0000256" key="1">
    <source>
        <dbReference type="SAM" id="Phobius"/>
    </source>
</evidence>
<keyword evidence="1" id="KW-0472">Membrane</keyword>
<gene>
    <name evidence="2" type="ORF">P4H66_13480</name>
</gene>
<feature type="transmembrane region" description="Helical" evidence="1">
    <location>
        <begin position="111"/>
        <end position="136"/>
    </location>
</feature>
<proteinExistence type="predicted"/>
<name>A0ABU6GRS8_9BACL</name>